<feature type="region of interest" description="Disordered" evidence="5">
    <location>
        <begin position="1"/>
        <end position="20"/>
    </location>
</feature>
<dbReference type="GO" id="GO:0004053">
    <property type="term" value="F:arginase activity"/>
    <property type="evidence" value="ECO:0007669"/>
    <property type="project" value="TreeGrafter"/>
</dbReference>
<evidence type="ECO:0000256" key="4">
    <source>
        <dbReference type="PROSITE-ProRule" id="PRU00742"/>
    </source>
</evidence>
<accession>A0A545AG61</accession>
<dbReference type="SUPFAM" id="SSF52768">
    <property type="entry name" value="Arginase/deacetylase"/>
    <property type="match status" value="1"/>
</dbReference>
<dbReference type="InterPro" id="IPR023696">
    <property type="entry name" value="Ureohydrolase_dom_sf"/>
</dbReference>
<dbReference type="GO" id="GO:0005737">
    <property type="term" value="C:cytoplasm"/>
    <property type="evidence" value="ECO:0007669"/>
    <property type="project" value="TreeGrafter"/>
</dbReference>
<comment type="caution">
    <text evidence="6">The sequence shown here is derived from an EMBL/GenBank/DDBJ whole genome shotgun (WGS) entry which is preliminary data.</text>
</comment>
<evidence type="ECO:0000256" key="3">
    <source>
        <dbReference type="ARBA" id="ARBA00023211"/>
    </source>
</evidence>
<dbReference type="OrthoDB" id="7331788at2"/>
<dbReference type="PIRSF" id="PIRSF036979">
    <property type="entry name" value="Arginase"/>
    <property type="match status" value="1"/>
</dbReference>
<gene>
    <name evidence="6" type="ORF">FL583_39005</name>
</gene>
<name>A0A545AG61_9ACTN</name>
<evidence type="ECO:0000256" key="2">
    <source>
        <dbReference type="ARBA" id="ARBA00022801"/>
    </source>
</evidence>
<dbReference type="RefSeq" id="WP_142709955.1">
    <property type="nucleotide sequence ID" value="NZ_VIRS01000063.1"/>
</dbReference>
<evidence type="ECO:0000256" key="5">
    <source>
        <dbReference type="SAM" id="MobiDB-lite"/>
    </source>
</evidence>
<keyword evidence="2" id="KW-0378">Hydrolase</keyword>
<dbReference type="InParanoid" id="A0A545AG61"/>
<evidence type="ECO:0000313" key="7">
    <source>
        <dbReference type="Proteomes" id="UP000317982"/>
    </source>
</evidence>
<dbReference type="InterPro" id="IPR006035">
    <property type="entry name" value="Ureohydrolase"/>
</dbReference>
<keyword evidence="7" id="KW-1185">Reference proteome</keyword>
<protein>
    <submittedName>
        <fullName evidence="6">Arginase family protein</fullName>
    </submittedName>
</protein>
<keyword evidence="1" id="KW-0479">Metal-binding</keyword>
<evidence type="ECO:0000313" key="6">
    <source>
        <dbReference type="EMBL" id="TQS39625.1"/>
    </source>
</evidence>
<dbReference type="PROSITE" id="PS51409">
    <property type="entry name" value="ARGINASE_2"/>
    <property type="match status" value="1"/>
</dbReference>
<reference evidence="6 7" key="1">
    <citation type="submission" date="2019-07" db="EMBL/GenBank/DDBJ databases">
        <title>Cryptosporangium phraense sp. nov., isolated from plant litter.</title>
        <authorList>
            <person name="Suriyachadkun C."/>
        </authorList>
    </citation>
    <scope>NUCLEOTIDE SEQUENCE [LARGE SCALE GENOMIC DNA]</scope>
    <source>
        <strain evidence="6 7">A-T 5661</strain>
    </source>
</reference>
<dbReference type="Pfam" id="PF00491">
    <property type="entry name" value="Arginase"/>
    <property type="match status" value="1"/>
</dbReference>
<dbReference type="Gene3D" id="3.40.800.10">
    <property type="entry name" value="Ureohydrolase domain"/>
    <property type="match status" value="1"/>
</dbReference>
<evidence type="ECO:0000256" key="1">
    <source>
        <dbReference type="ARBA" id="ARBA00022723"/>
    </source>
</evidence>
<dbReference type="AlphaFoldDB" id="A0A545AG61"/>
<dbReference type="GO" id="GO:0030145">
    <property type="term" value="F:manganese ion binding"/>
    <property type="evidence" value="ECO:0007669"/>
    <property type="project" value="TreeGrafter"/>
</dbReference>
<dbReference type="PANTHER" id="PTHR43782">
    <property type="entry name" value="ARGINASE"/>
    <property type="match status" value="1"/>
</dbReference>
<proteinExistence type="inferred from homology"/>
<keyword evidence="3" id="KW-0464">Manganese</keyword>
<dbReference type="EMBL" id="VIRS01000063">
    <property type="protein sequence ID" value="TQS39625.1"/>
    <property type="molecule type" value="Genomic_DNA"/>
</dbReference>
<organism evidence="6 7">
    <name type="scientific">Cryptosporangium phraense</name>
    <dbReference type="NCBI Taxonomy" id="2593070"/>
    <lineage>
        <taxon>Bacteria</taxon>
        <taxon>Bacillati</taxon>
        <taxon>Actinomycetota</taxon>
        <taxon>Actinomycetes</taxon>
        <taxon>Cryptosporangiales</taxon>
        <taxon>Cryptosporangiaceae</taxon>
        <taxon>Cryptosporangium</taxon>
    </lineage>
</organism>
<sequence length="290" mass="29451">MRITLLGAPTTAGSHNAGQEDAPAALRAAGLADALRRQGVSVEDSGDTPATPYRPLGVGLASRDLDRVTAQAAAVADGVAQAVADGHVPLVLGGDCTITAGVVAGALRAGLDPALAYFDGDLDLSTPADSGSGVLDSMVLAHLLGNADNSLARLGPRFPMLAPDRVLAVGFHPVEASTAQLAWAEASGLHLLPVTRLTDPASVRKALPDDGPVIVHFDLDVIDSGDFPLANFPHFNGGLTADAAFECLRSLCAAPQLAAVAVTEVNPHHDPDGAMVARLVDALALALGRD</sequence>
<dbReference type="Proteomes" id="UP000317982">
    <property type="component" value="Unassembled WGS sequence"/>
</dbReference>
<dbReference type="PANTHER" id="PTHR43782:SF3">
    <property type="entry name" value="ARGINASE"/>
    <property type="match status" value="1"/>
</dbReference>
<comment type="similarity">
    <text evidence="4">Belongs to the arginase family.</text>
</comment>
<dbReference type="PRINTS" id="PR00116">
    <property type="entry name" value="ARGINASE"/>
</dbReference>